<evidence type="ECO:0000256" key="2">
    <source>
        <dbReference type="ARBA" id="ARBA00012438"/>
    </source>
</evidence>
<proteinExistence type="predicted"/>
<gene>
    <name evidence="5" type="ORF">VL20_3952</name>
</gene>
<keyword evidence="3" id="KW-0902">Two-component regulatory system</keyword>
<evidence type="ECO:0000259" key="4">
    <source>
        <dbReference type="Pfam" id="PF02518"/>
    </source>
</evidence>
<dbReference type="InterPro" id="IPR036890">
    <property type="entry name" value="HATPase_C_sf"/>
</dbReference>
<sequence>MIVNFIAIYPSREDQKQLYKNVRHIAGTGLGLVVVQKCVELHGSSIEIASISCNGITVTILLPKVTGK</sequence>
<dbReference type="Pfam" id="PF02518">
    <property type="entry name" value="HATPase_c"/>
    <property type="match status" value="1"/>
</dbReference>
<comment type="catalytic activity">
    <reaction evidence="1">
        <text>ATP + protein L-histidine = ADP + protein N-phospho-L-histidine.</text>
        <dbReference type="EC" id="2.7.13.3"/>
    </reaction>
</comment>
<dbReference type="SUPFAM" id="SSF55874">
    <property type="entry name" value="ATPase domain of HSP90 chaperone/DNA topoisomerase II/histidine kinase"/>
    <property type="match status" value="1"/>
</dbReference>
<dbReference type="Proteomes" id="UP000068167">
    <property type="component" value="Chromosome"/>
</dbReference>
<reference evidence="5 6" key="1">
    <citation type="journal article" date="2016" name="Stand. Genomic Sci.">
        <title>Complete genome sequence and genomic characterization of Microcystis panniformis FACHB 1757 by third-generation sequencing.</title>
        <authorList>
            <person name="Zhang J.Y."/>
            <person name="Guan R."/>
            <person name="Zhang H.J."/>
            <person name="Li H."/>
            <person name="Xiao P."/>
            <person name="Yu G.L."/>
            <person name="Du L."/>
            <person name="Cao D.M."/>
            <person name="Zhu B.C."/>
            <person name="Li R.H."/>
            <person name="Lu Z.H."/>
        </authorList>
    </citation>
    <scope>NUCLEOTIDE SEQUENCE [LARGE SCALE GENOMIC DNA]</scope>
    <source>
        <strain evidence="5 6">FACHB-1757</strain>
    </source>
</reference>
<dbReference type="GO" id="GO:0000160">
    <property type="term" value="P:phosphorelay signal transduction system"/>
    <property type="evidence" value="ECO:0007669"/>
    <property type="project" value="UniProtKB-KW"/>
</dbReference>
<organism evidence="5 6">
    <name type="scientific">Microcystis panniformis FACHB-1757</name>
    <dbReference type="NCBI Taxonomy" id="1638788"/>
    <lineage>
        <taxon>Bacteria</taxon>
        <taxon>Bacillati</taxon>
        <taxon>Cyanobacteriota</taxon>
        <taxon>Cyanophyceae</taxon>
        <taxon>Oscillatoriophycideae</taxon>
        <taxon>Chroococcales</taxon>
        <taxon>Microcystaceae</taxon>
        <taxon>Microcystis</taxon>
    </lineage>
</organism>
<evidence type="ECO:0000313" key="5">
    <source>
        <dbReference type="EMBL" id="AKV68903.1"/>
    </source>
</evidence>
<accession>A0A0K1S4H4</accession>
<dbReference type="InterPro" id="IPR003594">
    <property type="entry name" value="HATPase_dom"/>
</dbReference>
<evidence type="ECO:0000256" key="3">
    <source>
        <dbReference type="ARBA" id="ARBA00023012"/>
    </source>
</evidence>
<name>A0A0K1S4H4_9CHRO</name>
<dbReference type="KEGG" id="mpk:VL20_3952"/>
<dbReference type="PATRIC" id="fig|1638788.3.peg.3986"/>
<feature type="domain" description="Histidine kinase/HSP90-like ATPase" evidence="4">
    <location>
        <begin position="21"/>
        <end position="64"/>
    </location>
</feature>
<dbReference type="EMBL" id="CP011339">
    <property type="protein sequence ID" value="AKV68903.1"/>
    <property type="molecule type" value="Genomic_DNA"/>
</dbReference>
<dbReference type="GO" id="GO:0004673">
    <property type="term" value="F:protein histidine kinase activity"/>
    <property type="evidence" value="ECO:0007669"/>
    <property type="project" value="UniProtKB-EC"/>
</dbReference>
<dbReference type="PRINTS" id="PR00344">
    <property type="entry name" value="BCTRLSENSOR"/>
</dbReference>
<dbReference type="EC" id="2.7.13.3" evidence="2"/>
<protein>
    <recommendedName>
        <fullName evidence="2">histidine kinase</fullName>
        <ecNumber evidence="2">2.7.13.3</ecNumber>
    </recommendedName>
</protein>
<dbReference type="RefSeq" id="WP_052277103.1">
    <property type="nucleotide sequence ID" value="NZ_CP011339.1"/>
</dbReference>
<evidence type="ECO:0000313" key="6">
    <source>
        <dbReference type="Proteomes" id="UP000068167"/>
    </source>
</evidence>
<dbReference type="InterPro" id="IPR004358">
    <property type="entry name" value="Sig_transdc_His_kin-like_C"/>
</dbReference>
<dbReference type="Gene3D" id="3.30.565.10">
    <property type="entry name" value="Histidine kinase-like ATPase, C-terminal domain"/>
    <property type="match status" value="1"/>
</dbReference>
<dbReference type="AlphaFoldDB" id="A0A0K1S4H4"/>
<evidence type="ECO:0000256" key="1">
    <source>
        <dbReference type="ARBA" id="ARBA00000085"/>
    </source>
</evidence>
<keyword evidence="6" id="KW-1185">Reference proteome</keyword>